<dbReference type="EMBL" id="CAXDID020000228">
    <property type="protein sequence ID" value="CAL6059983.1"/>
    <property type="molecule type" value="Genomic_DNA"/>
</dbReference>
<evidence type="ECO:0000313" key="2">
    <source>
        <dbReference type="EMBL" id="CAL6059983.1"/>
    </source>
</evidence>
<dbReference type="EMBL" id="CATOUU010000800">
    <property type="protein sequence ID" value="CAI9949515.1"/>
    <property type="molecule type" value="Genomic_DNA"/>
</dbReference>
<reference evidence="1" key="1">
    <citation type="submission" date="2023-06" db="EMBL/GenBank/DDBJ databases">
        <authorList>
            <person name="Kurt Z."/>
        </authorList>
    </citation>
    <scope>NUCLEOTIDE SEQUENCE</scope>
</reference>
<name>A0AA86PZV8_9EUKA</name>
<evidence type="ECO:0000313" key="3">
    <source>
        <dbReference type="Proteomes" id="UP001642409"/>
    </source>
</evidence>
<dbReference type="Proteomes" id="UP001642409">
    <property type="component" value="Unassembled WGS sequence"/>
</dbReference>
<evidence type="ECO:0000313" key="1">
    <source>
        <dbReference type="EMBL" id="CAI9949515.1"/>
    </source>
</evidence>
<organism evidence="1">
    <name type="scientific">Hexamita inflata</name>
    <dbReference type="NCBI Taxonomy" id="28002"/>
    <lineage>
        <taxon>Eukaryota</taxon>
        <taxon>Metamonada</taxon>
        <taxon>Diplomonadida</taxon>
        <taxon>Hexamitidae</taxon>
        <taxon>Hexamitinae</taxon>
        <taxon>Hexamita</taxon>
    </lineage>
</organism>
<gene>
    <name evidence="1" type="ORF">HINF_LOCUS37160</name>
    <name evidence="2" type="ORF">HINF_LOCUS49006</name>
</gene>
<proteinExistence type="predicted"/>
<reference evidence="2 3" key="2">
    <citation type="submission" date="2024-07" db="EMBL/GenBank/DDBJ databases">
        <authorList>
            <person name="Akdeniz Z."/>
        </authorList>
    </citation>
    <scope>NUCLEOTIDE SEQUENCE [LARGE SCALE GENOMIC DNA]</scope>
</reference>
<protein>
    <submittedName>
        <fullName evidence="2">Hypothetical_protein</fullName>
    </submittedName>
</protein>
<comment type="caution">
    <text evidence="1">The sequence shown here is derived from an EMBL/GenBank/DDBJ whole genome shotgun (WGS) entry which is preliminary data.</text>
</comment>
<sequence length="133" mass="15974">MTVNSFHYSTHIRSLFTYPCVLGIQWKLQIFREECFILVFPNTNFIHMQSETQVQTNYQVSQLDQSYLRIVLQHKLQLGDIIMQLEMLFPSFYKNCQHFICIAIIQFVQIIFQPIHYDLFQYQLVICEALPQM</sequence>
<accession>A0AA86PZV8</accession>
<dbReference type="AlphaFoldDB" id="A0AA86PZV8"/>
<keyword evidence="3" id="KW-1185">Reference proteome</keyword>